<protein>
    <submittedName>
        <fullName evidence="1">Uncharacterized protein</fullName>
    </submittedName>
</protein>
<name>K9U8Q4_CHRTP</name>
<dbReference type="Proteomes" id="UP000010384">
    <property type="component" value="Chromosome"/>
</dbReference>
<gene>
    <name evidence="1" type="ORF">Chro_5433</name>
</gene>
<keyword evidence="2" id="KW-1185">Reference proteome</keyword>
<dbReference type="KEGG" id="cthe:Chro_5433"/>
<dbReference type="InParanoid" id="K9U8Q4"/>
<reference evidence="1 2" key="1">
    <citation type="submission" date="2012-06" db="EMBL/GenBank/DDBJ databases">
        <title>Finished chromosome of genome of Chroococcidiopsis thermalis PCC 7203.</title>
        <authorList>
            <consortium name="US DOE Joint Genome Institute"/>
            <person name="Gugger M."/>
            <person name="Coursin T."/>
            <person name="Rippka R."/>
            <person name="Tandeau De Marsac N."/>
            <person name="Huntemann M."/>
            <person name="Wei C.-L."/>
            <person name="Han J."/>
            <person name="Detter J.C."/>
            <person name="Han C."/>
            <person name="Tapia R."/>
            <person name="Davenport K."/>
            <person name="Daligault H."/>
            <person name="Erkkila T."/>
            <person name="Gu W."/>
            <person name="Munk A.C.C."/>
            <person name="Teshima H."/>
            <person name="Xu Y."/>
            <person name="Chain P."/>
            <person name="Chen A."/>
            <person name="Krypides N."/>
            <person name="Mavromatis K."/>
            <person name="Markowitz V."/>
            <person name="Szeto E."/>
            <person name="Ivanova N."/>
            <person name="Mikhailova N."/>
            <person name="Ovchinnikova G."/>
            <person name="Pagani I."/>
            <person name="Pati A."/>
            <person name="Goodwin L."/>
            <person name="Peters L."/>
            <person name="Pitluck S."/>
            <person name="Woyke T."/>
            <person name="Kerfeld C."/>
        </authorList>
    </citation>
    <scope>NUCLEOTIDE SEQUENCE [LARGE SCALE GENOMIC DNA]</scope>
    <source>
        <strain evidence="1 2">PCC 7203</strain>
    </source>
</reference>
<accession>K9U8Q4</accession>
<proteinExistence type="predicted"/>
<dbReference type="HOGENOM" id="CLU_3326346_0_0_3"/>
<evidence type="ECO:0000313" key="2">
    <source>
        <dbReference type="Proteomes" id="UP000010384"/>
    </source>
</evidence>
<evidence type="ECO:0000313" key="1">
    <source>
        <dbReference type="EMBL" id="AFY90796.1"/>
    </source>
</evidence>
<dbReference type="AlphaFoldDB" id="K9U8Q4"/>
<dbReference type="EMBL" id="CP003597">
    <property type="protein sequence ID" value="AFY90796.1"/>
    <property type="molecule type" value="Genomic_DNA"/>
</dbReference>
<sequence>MKEAHFEIALTAYNQRKSTILYLQLRANYARNNARTIK</sequence>
<organism evidence="1 2">
    <name type="scientific">Chroococcidiopsis thermalis (strain PCC 7203)</name>
    <dbReference type="NCBI Taxonomy" id="251229"/>
    <lineage>
        <taxon>Bacteria</taxon>
        <taxon>Bacillati</taxon>
        <taxon>Cyanobacteriota</taxon>
        <taxon>Cyanophyceae</taxon>
        <taxon>Chroococcidiopsidales</taxon>
        <taxon>Chroococcidiopsidaceae</taxon>
        <taxon>Chroococcidiopsis</taxon>
    </lineage>
</organism>